<accession>A0ABR2RJP1</accession>
<evidence type="ECO:0000256" key="2">
    <source>
        <dbReference type="SAM" id="Phobius"/>
    </source>
</evidence>
<feature type="region of interest" description="Disordered" evidence="1">
    <location>
        <begin position="93"/>
        <end position="117"/>
    </location>
</feature>
<keyword evidence="2" id="KW-0472">Membrane</keyword>
<dbReference type="PANTHER" id="PTHR34358">
    <property type="entry name" value="OS03G0411600 PROTEIN"/>
    <property type="match status" value="1"/>
</dbReference>
<reference evidence="3 4" key="1">
    <citation type="journal article" date="2024" name="G3 (Bethesda)">
        <title>Genome assembly of Hibiscus sabdariffa L. provides insights into metabolisms of medicinal natural products.</title>
        <authorList>
            <person name="Kim T."/>
        </authorList>
    </citation>
    <scope>NUCLEOTIDE SEQUENCE [LARGE SCALE GENOMIC DNA]</scope>
    <source>
        <strain evidence="3">TK-2024</strain>
        <tissue evidence="3">Old leaves</tissue>
    </source>
</reference>
<evidence type="ECO:0000313" key="4">
    <source>
        <dbReference type="Proteomes" id="UP001396334"/>
    </source>
</evidence>
<protein>
    <submittedName>
        <fullName evidence="3">Uncharacterized protein</fullName>
    </submittedName>
</protein>
<sequence>MPKRFEKPTTQPPAFVSRTPHMTPARIPHKPHHRYSIYVIPTEDAIKELYDGKYVPTEHSSEQPIDLQRCSLATCAFPEPKLISSHIFRLKNPTVTSEPQRSKQTDEDSLPTSTTTNLKKESSDSILLGKGRYKCWALAAILPLALWSMFAGTVTLRWSAGNLNRLSDDLDSPFHDDLDVLEMEERENAVKHIWDVYSNTRRIRLPRFWQEAFEAAYEELTSDVPEVREDAITEIAKMSIRSVDLYPRIQSTSVREPRKSLKPAWTGRSTTGSDH</sequence>
<name>A0ABR2RJP1_9ROSI</name>
<dbReference type="Proteomes" id="UP001396334">
    <property type="component" value="Unassembled WGS sequence"/>
</dbReference>
<proteinExistence type="predicted"/>
<keyword evidence="2" id="KW-0812">Transmembrane</keyword>
<evidence type="ECO:0000313" key="3">
    <source>
        <dbReference type="EMBL" id="KAK9013011.1"/>
    </source>
</evidence>
<dbReference type="InterPro" id="IPR010608">
    <property type="entry name" value="DUF1195"/>
</dbReference>
<organism evidence="3 4">
    <name type="scientific">Hibiscus sabdariffa</name>
    <name type="common">roselle</name>
    <dbReference type="NCBI Taxonomy" id="183260"/>
    <lineage>
        <taxon>Eukaryota</taxon>
        <taxon>Viridiplantae</taxon>
        <taxon>Streptophyta</taxon>
        <taxon>Embryophyta</taxon>
        <taxon>Tracheophyta</taxon>
        <taxon>Spermatophyta</taxon>
        <taxon>Magnoliopsida</taxon>
        <taxon>eudicotyledons</taxon>
        <taxon>Gunneridae</taxon>
        <taxon>Pentapetalae</taxon>
        <taxon>rosids</taxon>
        <taxon>malvids</taxon>
        <taxon>Malvales</taxon>
        <taxon>Malvaceae</taxon>
        <taxon>Malvoideae</taxon>
        <taxon>Hibiscus</taxon>
    </lineage>
</organism>
<keyword evidence="4" id="KW-1185">Reference proteome</keyword>
<feature type="transmembrane region" description="Helical" evidence="2">
    <location>
        <begin position="135"/>
        <end position="158"/>
    </location>
</feature>
<dbReference type="PANTHER" id="PTHR34358:SF2">
    <property type="entry name" value="OS03G0411600 PROTEIN"/>
    <property type="match status" value="1"/>
</dbReference>
<dbReference type="EMBL" id="JBBPBN010000022">
    <property type="protein sequence ID" value="KAK9013011.1"/>
    <property type="molecule type" value="Genomic_DNA"/>
</dbReference>
<gene>
    <name evidence="3" type="ORF">V6N11_041034</name>
</gene>
<keyword evidence="2" id="KW-1133">Transmembrane helix</keyword>
<feature type="region of interest" description="Disordered" evidence="1">
    <location>
        <begin position="1"/>
        <end position="29"/>
    </location>
</feature>
<dbReference type="Pfam" id="PF06708">
    <property type="entry name" value="DUF1195"/>
    <property type="match status" value="1"/>
</dbReference>
<comment type="caution">
    <text evidence="3">The sequence shown here is derived from an EMBL/GenBank/DDBJ whole genome shotgun (WGS) entry which is preliminary data.</text>
</comment>
<feature type="region of interest" description="Disordered" evidence="1">
    <location>
        <begin position="254"/>
        <end position="275"/>
    </location>
</feature>
<evidence type="ECO:0000256" key="1">
    <source>
        <dbReference type="SAM" id="MobiDB-lite"/>
    </source>
</evidence>